<dbReference type="Pfam" id="PF09312">
    <property type="entry name" value="SurA_N"/>
    <property type="match status" value="1"/>
</dbReference>
<dbReference type="Proteomes" id="UP000183868">
    <property type="component" value="Chromosome"/>
</dbReference>
<feature type="domain" description="PpiC" evidence="3">
    <location>
        <begin position="175"/>
        <end position="275"/>
    </location>
</feature>
<keyword evidence="1" id="KW-0574">Periplasm</keyword>
<dbReference type="SUPFAM" id="SSF109998">
    <property type="entry name" value="Triger factor/SurA peptide-binding domain-like"/>
    <property type="match status" value="1"/>
</dbReference>
<dbReference type="InterPro" id="IPR027304">
    <property type="entry name" value="Trigger_fact/SurA_dom_sf"/>
</dbReference>
<dbReference type="Proteomes" id="UP000004671">
    <property type="component" value="Chromosome"/>
</dbReference>
<feature type="domain" description="PpiC" evidence="3">
    <location>
        <begin position="278"/>
        <end position="379"/>
    </location>
</feature>
<keyword evidence="2" id="KW-0697">Rotamase</keyword>
<evidence type="ECO:0000313" key="5">
    <source>
        <dbReference type="EMBL" id="EHO40329.1"/>
    </source>
</evidence>
<protein>
    <submittedName>
        <fullName evidence="4">Periplasmic chaperone for outer membrane proteins SurA</fullName>
    </submittedName>
    <submittedName>
        <fullName evidence="5">PpiC-type peptidyl-prolyl cis-trans isomerase</fullName>
    </submittedName>
</protein>
<dbReference type="KEGG" id="caby:Cabys_3533"/>
<evidence type="ECO:0000256" key="1">
    <source>
        <dbReference type="ARBA" id="ARBA00022764"/>
    </source>
</evidence>
<dbReference type="InterPro" id="IPR046357">
    <property type="entry name" value="PPIase_dom_sf"/>
</dbReference>
<dbReference type="PaxDb" id="880073-Calab_0689"/>
<dbReference type="FunCoup" id="H1XSV2">
    <property type="interactions" value="141"/>
</dbReference>
<organism evidence="5 6">
    <name type="scientific">Caldithrix abyssi DSM 13497</name>
    <dbReference type="NCBI Taxonomy" id="880073"/>
    <lineage>
        <taxon>Bacteria</taxon>
        <taxon>Pseudomonadati</taxon>
        <taxon>Calditrichota</taxon>
        <taxon>Calditrichia</taxon>
        <taxon>Calditrichales</taxon>
        <taxon>Calditrichaceae</taxon>
        <taxon>Caldithrix</taxon>
    </lineage>
</organism>
<evidence type="ECO:0000256" key="2">
    <source>
        <dbReference type="PROSITE-ProRule" id="PRU00278"/>
    </source>
</evidence>
<dbReference type="HOGENOM" id="CLU_034646_13_0_0"/>
<dbReference type="RefSeq" id="WP_006927281.1">
    <property type="nucleotide sequence ID" value="NZ_CM001402.1"/>
</dbReference>
<dbReference type="PANTHER" id="PTHR47245">
    <property type="entry name" value="PEPTIDYLPROLYL ISOMERASE"/>
    <property type="match status" value="1"/>
</dbReference>
<keyword evidence="6" id="KW-1185">Reference proteome</keyword>
<dbReference type="Pfam" id="PF00639">
    <property type="entry name" value="Rotamase"/>
    <property type="match status" value="1"/>
</dbReference>
<dbReference type="OrthoDB" id="14196at2"/>
<reference evidence="5 6" key="1">
    <citation type="submission" date="2011-09" db="EMBL/GenBank/DDBJ databases">
        <title>The permanent draft genome of Caldithrix abyssi DSM 13497.</title>
        <authorList>
            <consortium name="US DOE Joint Genome Institute (JGI-PGF)"/>
            <person name="Lucas S."/>
            <person name="Han J."/>
            <person name="Lapidus A."/>
            <person name="Bruce D."/>
            <person name="Goodwin L."/>
            <person name="Pitluck S."/>
            <person name="Peters L."/>
            <person name="Kyrpides N."/>
            <person name="Mavromatis K."/>
            <person name="Ivanova N."/>
            <person name="Mikhailova N."/>
            <person name="Chertkov O."/>
            <person name="Detter J.C."/>
            <person name="Tapia R."/>
            <person name="Han C."/>
            <person name="Land M."/>
            <person name="Hauser L."/>
            <person name="Markowitz V."/>
            <person name="Cheng J.-F."/>
            <person name="Hugenholtz P."/>
            <person name="Woyke T."/>
            <person name="Wu D."/>
            <person name="Spring S."/>
            <person name="Brambilla E."/>
            <person name="Klenk H.-P."/>
            <person name="Eisen J.A."/>
        </authorList>
    </citation>
    <scope>NUCLEOTIDE SEQUENCE [LARGE SCALE GENOMIC DNA]</scope>
    <source>
        <strain evidence="5 6">DSM 13497</strain>
    </source>
</reference>
<dbReference type="AlphaFoldDB" id="H1XSV2"/>
<sequence precursor="true">MKRIQLFILLMLAIVGVVFPQQLVESIEAIVDKEIILRSEVEQFTQNYIVQNRLNIRPGSEEYNRLRKQMLESLIEQKLLLAKAEADTVKVDDQMLDQRVEERIKYMIQQVGSQDKLEEIFGNSLSQIRKDTRKLIKEQMLVEQVRAMRFRDVKISRREVEEFYKTYKDSLPVRPATVDISHILKVVRPSEEAQLKAYRKAEMILEKLKNGEDFQKLAKLYSEDPASARRGGDLGFTQRGDLVPEYEAVAFNLKDGEISGIVQTQFGFHIIQLIERRGERIHTRHILIQVKPTAEDEKRVVQELKEIRQKILDGADFSEMALKYSDDENVTKDKGHLGTFELDKLQIPQFRQVLATMKPGDISEPFKTDYGYHIVKLNAMQEAHRFTLENDWEQIEQMALNFKMQKEYQKWLEKLKKEIFIKINES</sequence>
<dbReference type="InterPro" id="IPR050245">
    <property type="entry name" value="PrsA_foldase"/>
</dbReference>
<keyword evidence="2 5" id="KW-0413">Isomerase</keyword>
<dbReference type="PROSITE" id="PS50198">
    <property type="entry name" value="PPIC_PPIASE_2"/>
    <property type="match status" value="2"/>
</dbReference>
<dbReference type="EMBL" id="CP018099">
    <property type="protein sequence ID" value="APF20279.1"/>
    <property type="molecule type" value="Genomic_DNA"/>
</dbReference>
<dbReference type="Gene3D" id="1.10.4030.10">
    <property type="entry name" value="Porin chaperone SurA, peptide-binding domain"/>
    <property type="match status" value="1"/>
</dbReference>
<dbReference type="InParanoid" id="H1XSV2"/>
<dbReference type="GO" id="GO:0003755">
    <property type="term" value="F:peptidyl-prolyl cis-trans isomerase activity"/>
    <property type="evidence" value="ECO:0007669"/>
    <property type="project" value="UniProtKB-KW"/>
</dbReference>
<dbReference type="eggNOG" id="COG0760">
    <property type="taxonomic scope" value="Bacteria"/>
</dbReference>
<evidence type="ECO:0000313" key="4">
    <source>
        <dbReference type="EMBL" id="APF20279.1"/>
    </source>
</evidence>
<evidence type="ECO:0000259" key="3">
    <source>
        <dbReference type="PROSITE" id="PS50198"/>
    </source>
</evidence>
<dbReference type="SUPFAM" id="SSF54534">
    <property type="entry name" value="FKBP-like"/>
    <property type="match status" value="2"/>
</dbReference>
<dbReference type="Gene3D" id="3.10.50.40">
    <property type="match status" value="2"/>
</dbReference>
<name>H1XSV2_CALAY</name>
<evidence type="ECO:0000313" key="6">
    <source>
        <dbReference type="Proteomes" id="UP000004671"/>
    </source>
</evidence>
<dbReference type="InterPro" id="IPR015391">
    <property type="entry name" value="SurA_N"/>
</dbReference>
<evidence type="ECO:0000313" key="7">
    <source>
        <dbReference type="Proteomes" id="UP000183868"/>
    </source>
</evidence>
<dbReference type="PANTHER" id="PTHR47245:SF2">
    <property type="entry name" value="PEPTIDYL-PROLYL CIS-TRANS ISOMERASE HP_0175-RELATED"/>
    <property type="match status" value="1"/>
</dbReference>
<dbReference type="Pfam" id="PF13616">
    <property type="entry name" value="Rotamase_3"/>
    <property type="match status" value="1"/>
</dbReference>
<accession>H1XSV2</accession>
<dbReference type="InterPro" id="IPR000297">
    <property type="entry name" value="PPIase_PpiC"/>
</dbReference>
<proteinExistence type="predicted"/>
<dbReference type="EMBL" id="CM001402">
    <property type="protein sequence ID" value="EHO40329.1"/>
    <property type="molecule type" value="Genomic_DNA"/>
</dbReference>
<dbReference type="STRING" id="880073.Cabys_3533"/>
<gene>
    <name evidence="4" type="ORF">Cabys_3533</name>
    <name evidence="5" type="ORF">Calab_0689</name>
</gene>
<reference evidence="4 7" key="2">
    <citation type="submission" date="2016-11" db="EMBL/GenBank/DDBJ databases">
        <title>Genomic analysis of Caldithrix abyssi and proposal of a novel bacterial phylum Caldithrichaeota.</title>
        <authorList>
            <person name="Kublanov I."/>
            <person name="Sigalova O."/>
            <person name="Gavrilov S."/>
            <person name="Lebedinsky A."/>
            <person name="Ivanova N."/>
            <person name="Daum C."/>
            <person name="Reddy T."/>
            <person name="Klenk H.P."/>
            <person name="Goker M."/>
            <person name="Reva O."/>
            <person name="Miroshnichenko M."/>
            <person name="Kyprides N."/>
            <person name="Woyke T."/>
            <person name="Gelfand M."/>
        </authorList>
    </citation>
    <scope>NUCLEOTIDE SEQUENCE [LARGE SCALE GENOMIC DNA]</scope>
    <source>
        <strain evidence="4 7">LF13</strain>
    </source>
</reference>